<dbReference type="SUPFAM" id="SSF50156">
    <property type="entry name" value="PDZ domain-like"/>
    <property type="match status" value="2"/>
</dbReference>
<dbReference type="PANTHER" id="PTHR15545:SF5">
    <property type="entry name" value="E3 UBIQUITIN-PROTEIN LIGASE PDZRN3"/>
    <property type="match status" value="1"/>
</dbReference>
<feature type="region of interest" description="Disordered" evidence="3">
    <location>
        <begin position="442"/>
        <end position="476"/>
    </location>
</feature>
<dbReference type="GO" id="GO:0031594">
    <property type="term" value="C:neuromuscular junction"/>
    <property type="evidence" value="ECO:0007669"/>
    <property type="project" value="TreeGrafter"/>
</dbReference>
<feature type="domain" description="PDZ" evidence="4">
    <location>
        <begin position="117"/>
        <end position="186"/>
    </location>
</feature>
<dbReference type="GO" id="GO:0016567">
    <property type="term" value="P:protein ubiquitination"/>
    <property type="evidence" value="ECO:0007669"/>
    <property type="project" value="TreeGrafter"/>
</dbReference>
<feature type="compositionally biased region" description="Polar residues" evidence="3">
    <location>
        <begin position="252"/>
        <end position="261"/>
    </location>
</feature>
<dbReference type="CDD" id="cd06716">
    <property type="entry name" value="PDZ2-PDZRN4-like"/>
    <property type="match status" value="1"/>
</dbReference>
<dbReference type="AlphaFoldDB" id="A0A7L0ITY4"/>
<gene>
    <name evidence="5" type="primary">Pdzrn3</name>
    <name evidence="5" type="ORF">PIPCHL_R05298</name>
</gene>
<keyword evidence="5" id="KW-0436">Ligase</keyword>
<organism evidence="5 6">
    <name type="scientific">Piprites chloris</name>
    <name type="common">Wing-barred manakin</name>
    <dbReference type="NCBI Taxonomy" id="114369"/>
    <lineage>
        <taxon>Eukaryota</taxon>
        <taxon>Metazoa</taxon>
        <taxon>Chordata</taxon>
        <taxon>Craniata</taxon>
        <taxon>Vertebrata</taxon>
        <taxon>Euteleostomi</taxon>
        <taxon>Archelosauria</taxon>
        <taxon>Archosauria</taxon>
        <taxon>Dinosauria</taxon>
        <taxon>Saurischia</taxon>
        <taxon>Theropoda</taxon>
        <taxon>Coelurosauria</taxon>
        <taxon>Aves</taxon>
        <taxon>Neognathae</taxon>
        <taxon>Neoaves</taxon>
        <taxon>Telluraves</taxon>
        <taxon>Australaves</taxon>
        <taxon>Passeriformes</taxon>
        <taxon>Pipridae</taxon>
        <taxon>Piprites</taxon>
    </lineage>
</organism>
<dbReference type="Proteomes" id="UP000520962">
    <property type="component" value="Unassembled WGS sequence"/>
</dbReference>
<evidence type="ECO:0000256" key="2">
    <source>
        <dbReference type="SAM" id="Coils"/>
    </source>
</evidence>
<feature type="non-terminal residue" evidence="5">
    <location>
        <position position="749"/>
    </location>
</feature>
<evidence type="ECO:0000313" key="6">
    <source>
        <dbReference type="Proteomes" id="UP000520962"/>
    </source>
</evidence>
<feature type="region of interest" description="Disordered" evidence="3">
    <location>
        <begin position="503"/>
        <end position="562"/>
    </location>
</feature>
<dbReference type="SMART" id="SM00228">
    <property type="entry name" value="PDZ"/>
    <property type="match status" value="1"/>
</dbReference>
<dbReference type="GO" id="GO:0007528">
    <property type="term" value="P:neuromuscular junction development"/>
    <property type="evidence" value="ECO:0007669"/>
    <property type="project" value="TreeGrafter"/>
</dbReference>
<feature type="region of interest" description="Disordered" evidence="3">
    <location>
        <begin position="243"/>
        <end position="301"/>
    </location>
</feature>
<evidence type="ECO:0000259" key="4">
    <source>
        <dbReference type="PROSITE" id="PS50106"/>
    </source>
</evidence>
<feature type="compositionally biased region" description="Basic and acidic residues" evidence="3">
    <location>
        <begin position="442"/>
        <end position="452"/>
    </location>
</feature>
<sequence>LQVNGKDLSKATHEQAVEAFKTAKEPIVVQVLRRTPRSKAFPPAHDSQLVDVGTQTDITFEHIMALSKMGSPTPPVSVLDPYLLPEDHPSVHEYYDPNDYMGGIHQEMDREELELEEVDLHRVNSQDKLGLTVCYRTDDEDDMGIYVSEIDPNSIAAKDGRLREGDRIIQINGIEVQNREEAVALLSSEESKNISLLVARPEIQLDEGWMDDDRNDFLDDLHMDMLEEQHHQAMQFTASMLQQKKHEEDGGTTDTATILSNQHEKDSGVGRTDDSTRNDESSEQENNGDDHTTSSNTLGSQQKLTYSHDTLGSGDMQFSNESFISADCTDVDFLGIPVDECERFRELLELKCQVKSANPYSLYYHNSTLDMSKSDQESVDRELEMLNEELRNIELECLNIVRAHKMQQLKEQYREPWMLHNSGFRNYNTSIDVRRHELSDITELPEKSDKDSSSAYNTGESCRSTPLTLEISPDNSLRRTAEGVNCQGSEGAAAYNGSQKNLFAGSEGHESGAGKCHASAKDPDLGKQLESKERKASDGSKSPTHGQKPSGSYASPYHHSPYKHAHIPAHAQHYQSYMQLIQQKSAVEYAQSQMSLVSMCKDFSSGQSEPRMEWKVKVRSDGTRYITKRPVRDRLLRERAIKIKEERSGMTTDDDAISEMKMGRYWSKEERKQHLVKAKEQRRRREFMMQSRLECLKEQQGAEEKKEMNIIELSHKKMMKKRNKKIFDNWMTIQELLTHGTKSPDGTRV</sequence>
<feature type="compositionally biased region" description="Basic and acidic residues" evidence="3">
    <location>
        <begin position="262"/>
        <end position="280"/>
    </location>
</feature>
<dbReference type="InterPro" id="IPR001478">
    <property type="entry name" value="PDZ"/>
</dbReference>
<feature type="non-terminal residue" evidence="5">
    <location>
        <position position="1"/>
    </location>
</feature>
<dbReference type="InterPro" id="IPR036034">
    <property type="entry name" value="PDZ_sf"/>
</dbReference>
<keyword evidence="1 2" id="KW-0175">Coiled coil</keyword>
<dbReference type="PROSITE" id="PS50106">
    <property type="entry name" value="PDZ"/>
    <property type="match status" value="2"/>
</dbReference>
<proteinExistence type="predicted"/>
<keyword evidence="6" id="KW-1185">Reference proteome</keyword>
<dbReference type="Pfam" id="PF00595">
    <property type="entry name" value="PDZ"/>
    <property type="match status" value="1"/>
</dbReference>
<dbReference type="Gene3D" id="6.20.370.60">
    <property type="match status" value="1"/>
</dbReference>
<dbReference type="EMBL" id="VXAH01000118">
    <property type="protein sequence ID" value="NXK34853.1"/>
    <property type="molecule type" value="Genomic_DNA"/>
</dbReference>
<evidence type="ECO:0000313" key="5">
    <source>
        <dbReference type="EMBL" id="NXK34853.1"/>
    </source>
</evidence>
<dbReference type="FunFam" id="2.30.42.10:FF:000028">
    <property type="entry name" value="PDZ domain containing ring finger 4"/>
    <property type="match status" value="1"/>
</dbReference>
<accession>A0A7L0ITY4</accession>
<feature type="compositionally biased region" description="Basic and acidic residues" evidence="3">
    <location>
        <begin position="519"/>
        <end position="538"/>
    </location>
</feature>
<feature type="coiled-coil region" evidence="2">
    <location>
        <begin position="369"/>
        <end position="403"/>
    </location>
</feature>
<reference evidence="5 6" key="1">
    <citation type="submission" date="2019-09" db="EMBL/GenBank/DDBJ databases">
        <title>Bird 10,000 Genomes (B10K) Project - Family phase.</title>
        <authorList>
            <person name="Zhang G."/>
        </authorList>
    </citation>
    <scope>NUCLEOTIDE SEQUENCE [LARGE SCALE GENOMIC DNA]</scope>
    <source>
        <strain evidence="5">B10K-DU-007-02</strain>
        <tissue evidence="5">Mixed tissue sample</tissue>
    </source>
</reference>
<feature type="compositionally biased region" description="Polar residues" evidence="3">
    <location>
        <begin position="453"/>
        <end position="467"/>
    </location>
</feature>
<evidence type="ECO:0000256" key="3">
    <source>
        <dbReference type="SAM" id="MobiDB-lite"/>
    </source>
</evidence>
<evidence type="ECO:0000256" key="1">
    <source>
        <dbReference type="ARBA" id="ARBA00023054"/>
    </source>
</evidence>
<comment type="caution">
    <text evidence="5">The sequence shown here is derived from an EMBL/GenBank/DDBJ whole genome shotgun (WGS) entry which is preliminary data.</text>
</comment>
<name>A0A7L0ITY4_PIPCL</name>
<feature type="compositionally biased region" description="Polar residues" evidence="3">
    <location>
        <begin position="539"/>
        <end position="553"/>
    </location>
</feature>
<dbReference type="PANTHER" id="PTHR15545">
    <property type="entry name" value="PDZ DOMAIN CONTAINING RING FINGER PROTEIN 3, 4"/>
    <property type="match status" value="1"/>
</dbReference>
<dbReference type="InterPro" id="IPR051971">
    <property type="entry name" value="E3_ubiquitin-PDZ_ligase"/>
</dbReference>
<dbReference type="GO" id="GO:0061630">
    <property type="term" value="F:ubiquitin protein ligase activity"/>
    <property type="evidence" value="ECO:0007669"/>
    <property type="project" value="TreeGrafter"/>
</dbReference>
<feature type="domain" description="PDZ" evidence="4">
    <location>
        <begin position="1"/>
        <end position="35"/>
    </location>
</feature>
<protein>
    <submittedName>
        <fullName evidence="5">PZRN3 ligase</fullName>
    </submittedName>
</protein>
<dbReference type="Gene3D" id="2.30.42.10">
    <property type="match status" value="1"/>
</dbReference>
<dbReference type="GO" id="GO:0016874">
    <property type="term" value="F:ligase activity"/>
    <property type="evidence" value="ECO:0007669"/>
    <property type="project" value="UniProtKB-KW"/>
</dbReference>